<dbReference type="GO" id="GO:0016020">
    <property type="term" value="C:membrane"/>
    <property type="evidence" value="ECO:0007669"/>
    <property type="project" value="UniProtKB-SubCell"/>
</dbReference>
<protein>
    <submittedName>
        <fullName evidence="6">Putative serine/threonine-protein kinase At1g18390</fullName>
    </submittedName>
</protein>
<feature type="non-terminal residue" evidence="6">
    <location>
        <position position="1"/>
    </location>
</feature>
<feature type="domain" description="Wall-associated receptor kinase C-terminal" evidence="5">
    <location>
        <begin position="195"/>
        <end position="291"/>
    </location>
</feature>
<reference evidence="6" key="1">
    <citation type="submission" date="2015-07" db="EMBL/GenBank/DDBJ databases">
        <title>Transcriptome Assembly of Anthurium amnicola.</title>
        <authorList>
            <person name="Suzuki J."/>
        </authorList>
    </citation>
    <scope>NUCLEOTIDE SEQUENCE</scope>
</reference>
<evidence type="ECO:0000259" key="5">
    <source>
        <dbReference type="Pfam" id="PF14380"/>
    </source>
</evidence>
<evidence type="ECO:0000256" key="1">
    <source>
        <dbReference type="ARBA" id="ARBA00004167"/>
    </source>
</evidence>
<dbReference type="GO" id="GO:0030247">
    <property type="term" value="F:polysaccharide binding"/>
    <property type="evidence" value="ECO:0007669"/>
    <property type="project" value="InterPro"/>
</dbReference>
<sequence>VDGGDPTRYFFHFFSSSAHNPTHILTNPKGTMSPHHPASPLPSLIPHLFSFLLLSTAVLSAGFSVRNTSIPQCSAVDCGDGVEIRYPLRLYDGFETSYCGYPTFVIVCRDGHPVLKLGIDSYRVAHVRYETGTVTLQDLDLVEGSDCPRARHNLSLETGAPWLYTHADHYLLFYFNCSDPFPAVEGNKLPCLGGNSSYVFLDGTIPPELYPYLWGHCLDCVVAPVLRTQLPSNSSGLFSMFGAILKQGFELGWKPWDMLDCRSCEKTGGQCGYAYKRDAEGYEFVCYCDDGAHGSDCWG</sequence>
<dbReference type="InterPro" id="IPR025287">
    <property type="entry name" value="WAK_GUB"/>
</dbReference>
<keyword evidence="6" id="KW-0418">Kinase</keyword>
<comment type="subcellular location">
    <subcellularLocation>
        <location evidence="1">Membrane</location>
        <topology evidence="1">Single-pass membrane protein</topology>
    </subcellularLocation>
</comment>
<dbReference type="InterPro" id="IPR032872">
    <property type="entry name" value="WAK_assoc_C"/>
</dbReference>
<dbReference type="GO" id="GO:0016301">
    <property type="term" value="F:kinase activity"/>
    <property type="evidence" value="ECO:0007669"/>
    <property type="project" value="UniProtKB-KW"/>
</dbReference>
<evidence type="ECO:0000259" key="4">
    <source>
        <dbReference type="Pfam" id="PF13947"/>
    </source>
</evidence>
<dbReference type="AlphaFoldDB" id="A0A1D1XT95"/>
<keyword evidence="6" id="KW-0808">Transferase</keyword>
<dbReference type="PANTHER" id="PTHR33138">
    <property type="entry name" value="OS01G0690200 PROTEIN"/>
    <property type="match status" value="1"/>
</dbReference>
<feature type="non-terminal residue" evidence="6">
    <location>
        <position position="299"/>
    </location>
</feature>
<dbReference type="Pfam" id="PF14380">
    <property type="entry name" value="WAK_assoc"/>
    <property type="match status" value="1"/>
</dbReference>
<name>A0A1D1XT95_9ARAE</name>
<accession>A0A1D1XT95</accession>
<evidence type="ECO:0000256" key="3">
    <source>
        <dbReference type="ARBA" id="ARBA00023180"/>
    </source>
</evidence>
<feature type="domain" description="Wall-associated receptor kinase galacturonan-binding" evidence="4">
    <location>
        <begin position="73"/>
        <end position="138"/>
    </location>
</feature>
<dbReference type="EMBL" id="GDJX01022324">
    <property type="protein sequence ID" value="JAT45612.1"/>
    <property type="molecule type" value="Transcribed_RNA"/>
</dbReference>
<dbReference type="PANTHER" id="PTHR33138:SF1">
    <property type="entry name" value="OS01G0113900 PROTEIN"/>
    <property type="match status" value="1"/>
</dbReference>
<gene>
    <name evidence="6" type="primary">At1g18390_8</name>
    <name evidence="6" type="ORF">g.50176</name>
</gene>
<evidence type="ECO:0000313" key="6">
    <source>
        <dbReference type="EMBL" id="JAT45612.1"/>
    </source>
</evidence>
<dbReference type="Pfam" id="PF13947">
    <property type="entry name" value="GUB_WAK_bind"/>
    <property type="match status" value="1"/>
</dbReference>
<organism evidence="6">
    <name type="scientific">Anthurium amnicola</name>
    <dbReference type="NCBI Taxonomy" id="1678845"/>
    <lineage>
        <taxon>Eukaryota</taxon>
        <taxon>Viridiplantae</taxon>
        <taxon>Streptophyta</taxon>
        <taxon>Embryophyta</taxon>
        <taxon>Tracheophyta</taxon>
        <taxon>Spermatophyta</taxon>
        <taxon>Magnoliopsida</taxon>
        <taxon>Liliopsida</taxon>
        <taxon>Araceae</taxon>
        <taxon>Pothoideae</taxon>
        <taxon>Potheae</taxon>
        <taxon>Anthurium</taxon>
    </lineage>
</organism>
<keyword evidence="3" id="KW-0325">Glycoprotein</keyword>
<proteinExistence type="predicted"/>
<keyword evidence="2" id="KW-0732">Signal</keyword>
<evidence type="ECO:0000256" key="2">
    <source>
        <dbReference type="ARBA" id="ARBA00022729"/>
    </source>
</evidence>